<dbReference type="InterPro" id="IPR002935">
    <property type="entry name" value="SAM_O-MeTrfase"/>
</dbReference>
<dbReference type="InParanoid" id="Q55813"/>
<sequence>MGKGITGFDPSLYSYLQSISADDSFYLAQLRRETAHLPGAPMQISPEQAQFLGLLISLTGAKQVLEIGVFRGYSALAMALQLPPDGQIIACDQDPNATAIAKKYWQKAGVAEKISLRLGPALATLEQLTQGKPLPEFDLIFIDADKRNYPRYYEIGLNLLRRGGLMVIDNVLWHGKVTEVDPQEAQTQVLQQFNRDLAQDERVRISVIPLGDGMTLALKK</sequence>
<dbReference type="Pfam" id="PF01596">
    <property type="entry name" value="Methyltransf_3"/>
    <property type="match status" value="1"/>
</dbReference>
<reference evidence="4 5" key="1">
    <citation type="journal article" date="1995" name="DNA Res.">
        <title>Sequence analysis of the genome of the unicellular cyanobacterium Synechocystis sp. strain PCC6803. I. Sequence features in the 1 Mb region from map positions 64% to 92% of the genome.</title>
        <authorList>
            <person name="Kaneko T."/>
            <person name="Tanaka A."/>
            <person name="Sato S."/>
            <person name="Kotani H."/>
            <person name="Sazuka T."/>
            <person name="Miyajima N."/>
            <person name="Sugiura M."/>
            <person name="Tabata S."/>
        </authorList>
    </citation>
    <scope>NUCLEOTIDE SEQUENCE [LARGE SCALE GENOMIC DNA]</scope>
    <source>
        <strain evidence="5">ATCC 27184 / PCC 6803 / Kazusa</strain>
    </source>
</reference>
<gene>
    <name evidence="4" type="ordered locus">slr0095</name>
</gene>
<dbReference type="Gene3D" id="3.40.50.150">
    <property type="entry name" value="Vaccinia Virus protein VP39"/>
    <property type="match status" value="1"/>
</dbReference>
<organism evidence="4 5">
    <name type="scientific">Synechocystis sp. (strain ATCC 27184 / PCC 6803 / Kazusa)</name>
    <dbReference type="NCBI Taxonomy" id="1111708"/>
    <lineage>
        <taxon>Bacteria</taxon>
        <taxon>Bacillati</taxon>
        <taxon>Cyanobacteriota</taxon>
        <taxon>Cyanophyceae</taxon>
        <taxon>Synechococcales</taxon>
        <taxon>Merismopediaceae</taxon>
        <taxon>Synechocystis</taxon>
    </lineage>
</organism>
<feature type="binding site" evidence="6">
    <location>
        <position position="44"/>
    </location>
    <ligand>
        <name>S-adenosyl-L-homocysteine</name>
        <dbReference type="ChEBI" id="CHEBI:57856"/>
    </ligand>
</feature>
<feature type="binding site" evidence="6">
    <location>
        <position position="121"/>
    </location>
    <ligand>
        <name>S-adenosyl-L-homocysteine</name>
        <dbReference type="ChEBI" id="CHEBI:57856"/>
    </ligand>
</feature>
<feature type="binding site" evidence="6">
    <location>
        <position position="143"/>
    </location>
    <ligand>
        <name>Mg(2+)</name>
        <dbReference type="ChEBI" id="CHEBI:18420"/>
    </ligand>
</feature>
<keyword evidence="1" id="KW-0489">Methyltransferase</keyword>
<keyword evidence="6" id="KW-0479">Metal-binding</keyword>
<dbReference type="SMR" id="Q55813"/>
<dbReference type="Proteomes" id="UP000001425">
    <property type="component" value="Chromosome"/>
</dbReference>
<dbReference type="KEGG" id="syn:slr0095"/>
<dbReference type="PANTHER" id="PTHR10509:SF14">
    <property type="entry name" value="CAFFEOYL-COA O-METHYLTRANSFERASE 3-RELATED"/>
    <property type="match status" value="1"/>
</dbReference>
<dbReference type="SUPFAM" id="SSF53335">
    <property type="entry name" value="S-adenosyl-L-methionine-dependent methyltransferases"/>
    <property type="match status" value="1"/>
</dbReference>
<dbReference type="PANTHER" id="PTHR10509">
    <property type="entry name" value="O-METHYLTRANSFERASE-RELATED"/>
    <property type="match status" value="1"/>
</dbReference>
<reference evidence="6" key="3">
    <citation type="journal article" date="2008" name="J. Biol. Chem.">
        <title>Functional and structural characterization of a cation-dependent O-methyltransferase from the cyanobacterium Synechocystis sp. strain PCC 6803.</title>
        <authorList>
            <person name="Kopycki J.G."/>
            <person name="Stubbs M.T."/>
            <person name="Brandt W."/>
            <person name="Hagemann M."/>
            <person name="Porzel A."/>
            <person name="Schmidt J."/>
            <person name="Schliemann W."/>
            <person name="Zenk M.H."/>
            <person name="Vogt T."/>
        </authorList>
    </citation>
    <scope>X-RAY CRYSTALLOGRAPHY (2.00 ANGSTROMS) IN COMPLEX WITH MG(2+) AND S-ADENOSYL-L-HOMOCYSTEINE</scope>
</reference>
<feature type="binding site" evidence="6">
    <location>
        <position position="145"/>
    </location>
    <ligand>
        <name>S-adenosyl-L-homocysteine</name>
        <dbReference type="ChEBI" id="CHEBI:57856"/>
    </ligand>
</feature>
<dbReference type="PROSITE" id="PS51682">
    <property type="entry name" value="SAM_OMT_I"/>
    <property type="match status" value="1"/>
</dbReference>
<evidence type="ECO:0000256" key="1">
    <source>
        <dbReference type="ARBA" id="ARBA00022603"/>
    </source>
</evidence>
<dbReference type="DrugBank" id="DB07109">
    <property type="generic name" value="Isoferulic acid"/>
</dbReference>
<dbReference type="PhylomeDB" id="Q55813"/>
<reference evidence="4 5" key="2">
    <citation type="journal article" date="1996" name="DNA Res.">
        <title>Sequence analysis of the genome of the unicellular cyanobacterium Synechocystis sp. strain PCC6803. II. Sequence determination of the entire genome and assignment of potential protein-coding regions.</title>
        <authorList>
            <person name="Kaneko T."/>
            <person name="Sato S."/>
            <person name="Kotani H."/>
            <person name="Tanaka A."/>
            <person name="Asamizu E."/>
            <person name="Nakamura Y."/>
            <person name="Miyajima N."/>
            <person name="Hirosawa M."/>
            <person name="Sugiura M."/>
            <person name="Sasamoto S."/>
            <person name="Kimura T."/>
            <person name="Hosouchi T."/>
            <person name="Matsuno A."/>
            <person name="Muraki A."/>
            <person name="Nakazaki N."/>
            <person name="Naruo K."/>
            <person name="Okumura S."/>
            <person name="Shimpo S."/>
            <person name="Takeuchi C."/>
            <person name="Wada T."/>
            <person name="Watanabe A."/>
            <person name="Yamada M."/>
            <person name="Yasuda M."/>
            <person name="Tabata S."/>
        </authorList>
    </citation>
    <scope>NUCLEOTIDE SEQUENCE [LARGE SCALE GENOMIC DNA]</scope>
    <source>
        <strain evidence="5">ATCC 27184 / PCC 6803 / Kazusa</strain>
    </source>
</reference>
<keyword evidence="3" id="KW-0949">S-adenosyl-L-methionine</keyword>
<dbReference type="GO" id="GO:0008171">
    <property type="term" value="F:O-methyltransferase activity"/>
    <property type="evidence" value="ECO:0007669"/>
    <property type="project" value="InterPro"/>
</dbReference>
<evidence type="ECO:0007829" key="6">
    <source>
        <dbReference type="PDB" id="3CBG"/>
    </source>
</evidence>
<dbReference type="CDD" id="cd02440">
    <property type="entry name" value="AdoMet_MTases"/>
    <property type="match status" value="1"/>
</dbReference>
<dbReference type="InterPro" id="IPR029063">
    <property type="entry name" value="SAM-dependent_MTases_sf"/>
</dbReference>
<dbReference type="EMBL" id="BA000022">
    <property type="protein sequence ID" value="BAA10567.1"/>
    <property type="molecule type" value="Genomic_DNA"/>
</dbReference>
<protein>
    <submittedName>
        <fullName evidence="4">O-methyltransferase</fullName>
    </submittedName>
</protein>
<evidence type="ECO:0000256" key="3">
    <source>
        <dbReference type="ARBA" id="ARBA00022691"/>
    </source>
</evidence>
<keyword evidence="5" id="KW-1185">Reference proteome</keyword>
<dbReference type="PDBsum" id="3CBG"/>
<dbReference type="DrugBank" id="DB07767">
    <property type="generic name" value="Ferulic acid"/>
</dbReference>
<dbReference type="GO" id="GO:0046872">
    <property type="term" value="F:metal ion binding"/>
    <property type="evidence" value="ECO:0007669"/>
    <property type="project" value="UniProtKB-KW"/>
</dbReference>
<proteinExistence type="evidence at protein level"/>
<keyword evidence="2" id="KW-0808">Transferase</keyword>
<dbReference type="eggNOG" id="COG4122">
    <property type="taxonomic scope" value="Bacteria"/>
</dbReference>
<name>Q55813_SYNY3</name>
<dbReference type="InterPro" id="IPR050362">
    <property type="entry name" value="Cation-dep_OMT"/>
</dbReference>
<feature type="binding site" evidence="6">
    <location>
        <position position="169"/>
    </location>
    <ligand>
        <name>Mg(2+)</name>
        <dbReference type="ChEBI" id="CHEBI:18420"/>
    </ligand>
</feature>
<evidence type="ECO:0000313" key="5">
    <source>
        <dbReference type="Proteomes" id="UP000001425"/>
    </source>
</evidence>
<dbReference type="PDB" id="3CBG">
    <property type="method" value="X-ray"/>
    <property type="resolution" value="2.00 A"/>
    <property type="chains" value="A=1-220"/>
</dbReference>
<feature type="binding site" evidence="6">
    <location>
        <position position="92"/>
    </location>
    <ligand>
        <name>S-adenosyl-L-homocysteine</name>
        <dbReference type="ChEBI" id="CHEBI:57856"/>
    </ligand>
</feature>
<feature type="binding site" evidence="6">
    <location>
        <position position="170"/>
    </location>
    <ligand>
        <name>Mg(2+)</name>
        <dbReference type="ChEBI" id="CHEBI:18420"/>
    </ligand>
</feature>
<dbReference type="EnsemblBacteria" id="BAA10567">
    <property type="protein sequence ID" value="BAA10567"/>
    <property type="gene ID" value="BAA10567"/>
</dbReference>
<dbReference type="FunCoup" id="Q55813">
    <property type="interactions" value="267"/>
</dbReference>
<keyword evidence="6" id="KW-0002">3D-structure</keyword>
<dbReference type="STRING" id="1148.gene:10500071"/>
<dbReference type="PaxDb" id="1148-1001730"/>
<dbReference type="GO" id="GO:0008757">
    <property type="term" value="F:S-adenosylmethionine-dependent methyltransferase activity"/>
    <property type="evidence" value="ECO:0000318"/>
    <property type="project" value="GO_Central"/>
</dbReference>
<dbReference type="EvolutionaryTrace" id="Q55813"/>
<dbReference type="PIR" id="S76623">
    <property type="entry name" value="S76623"/>
</dbReference>
<dbReference type="AlphaFoldDB" id="Q55813"/>
<feature type="binding site" evidence="6">
    <location>
        <position position="74"/>
    </location>
    <ligand>
        <name>S-adenosyl-L-homocysteine</name>
        <dbReference type="ChEBI" id="CHEBI:57856"/>
    </ligand>
</feature>
<dbReference type="GO" id="GO:0032259">
    <property type="term" value="P:methylation"/>
    <property type="evidence" value="ECO:0007669"/>
    <property type="project" value="UniProtKB-KW"/>
</dbReference>
<evidence type="ECO:0000256" key="2">
    <source>
        <dbReference type="ARBA" id="ARBA00022679"/>
    </source>
</evidence>
<evidence type="ECO:0000313" key="4">
    <source>
        <dbReference type="EMBL" id="BAA10567.1"/>
    </source>
</evidence>
<accession>Q55813</accession>